<evidence type="ECO:0000256" key="6">
    <source>
        <dbReference type="ARBA" id="ARBA00022884"/>
    </source>
</evidence>
<dbReference type="Proteomes" id="UP001153148">
    <property type="component" value="Unassembled WGS sequence"/>
</dbReference>
<sequence length="182" mass="21292">LCVCLCGFLFAAAAAPGNRDGKCLVVGRSRFDVRYFRTVVSESTKQSLLELLCYYNGDDALPEDLIEERWFRQGTRARERQRKTWKDNGVAETVFRSIEPSTSAAYCALLQGMTRHYQVDRAWQLFEEMNHKGIPLTTEAYNSLIRVTSYLREGVEQRWRLVEVPSYAYFINKYFYFVFMNE</sequence>
<keyword evidence="9" id="KW-0496">Mitochondrion</keyword>
<keyword evidence="6" id="KW-0694">RNA-binding</keyword>
<dbReference type="PANTHER" id="PTHR16276">
    <property type="entry name" value="PENTATRICOPEPTIDE REPEAT DOMAIN-CONTAINING PROTEIN 3"/>
    <property type="match status" value="1"/>
</dbReference>
<keyword evidence="7" id="KW-0809">Transit peptide</keyword>
<feature type="repeat" description="PPR" evidence="12">
    <location>
        <begin position="102"/>
        <end position="136"/>
    </location>
</feature>
<evidence type="ECO:0000256" key="11">
    <source>
        <dbReference type="ARBA" id="ARBA00035134"/>
    </source>
</evidence>
<organism evidence="13 14">
    <name type="scientific">Timema podura</name>
    <name type="common">Walking stick</name>
    <dbReference type="NCBI Taxonomy" id="61482"/>
    <lineage>
        <taxon>Eukaryota</taxon>
        <taxon>Metazoa</taxon>
        <taxon>Ecdysozoa</taxon>
        <taxon>Arthropoda</taxon>
        <taxon>Hexapoda</taxon>
        <taxon>Insecta</taxon>
        <taxon>Pterygota</taxon>
        <taxon>Neoptera</taxon>
        <taxon>Polyneoptera</taxon>
        <taxon>Phasmatodea</taxon>
        <taxon>Timematodea</taxon>
        <taxon>Timematoidea</taxon>
        <taxon>Timematidae</taxon>
        <taxon>Timema</taxon>
    </lineage>
</organism>
<comment type="similarity">
    <text evidence="2">Belongs to the mitochondrion-specific ribosomal protein mS39 family.</text>
</comment>
<evidence type="ECO:0000256" key="1">
    <source>
        <dbReference type="ARBA" id="ARBA00004173"/>
    </source>
</evidence>
<keyword evidence="14" id="KW-1185">Reference proteome</keyword>
<keyword evidence="8" id="KW-0689">Ribosomal protein</keyword>
<dbReference type="InterPro" id="IPR002885">
    <property type="entry name" value="PPR_rpt"/>
</dbReference>
<evidence type="ECO:0000256" key="3">
    <source>
        <dbReference type="ARBA" id="ARBA00022730"/>
    </source>
</evidence>
<proteinExistence type="inferred from homology"/>
<keyword evidence="10" id="KW-0687">Ribonucleoprotein</keyword>
<gene>
    <name evidence="13" type="ORF">TPAB3V08_LOCUS13533</name>
</gene>
<evidence type="ECO:0000256" key="7">
    <source>
        <dbReference type="ARBA" id="ARBA00022946"/>
    </source>
</evidence>
<dbReference type="Gene3D" id="1.25.40.10">
    <property type="entry name" value="Tetratricopeptide repeat domain"/>
    <property type="match status" value="1"/>
</dbReference>
<dbReference type="InterPro" id="IPR055063">
    <property type="entry name" value="Rib_mS39_PPR"/>
</dbReference>
<accession>A0ABN7PFN5</accession>
<evidence type="ECO:0000256" key="5">
    <source>
        <dbReference type="ARBA" id="ARBA00022845"/>
    </source>
</evidence>
<keyword evidence="3" id="KW-0699">rRNA-binding</keyword>
<evidence type="ECO:0000256" key="2">
    <source>
        <dbReference type="ARBA" id="ARBA00008551"/>
    </source>
</evidence>
<keyword evidence="4" id="KW-0677">Repeat</keyword>
<protein>
    <recommendedName>
        <fullName evidence="11">Small ribosomal subunit protein mS39</fullName>
    </recommendedName>
</protein>
<comment type="caution">
    <text evidence="13">The sequence shown here is derived from an EMBL/GenBank/DDBJ whole genome shotgun (WGS) entry which is preliminary data.</text>
</comment>
<dbReference type="NCBIfam" id="TIGR00756">
    <property type="entry name" value="PPR"/>
    <property type="match status" value="1"/>
</dbReference>
<evidence type="ECO:0000313" key="13">
    <source>
        <dbReference type="EMBL" id="CAG2066590.1"/>
    </source>
</evidence>
<comment type="subcellular location">
    <subcellularLocation>
        <location evidence="1">Mitochondrion</location>
    </subcellularLocation>
</comment>
<dbReference type="PROSITE" id="PS51375">
    <property type="entry name" value="PPR"/>
    <property type="match status" value="1"/>
</dbReference>
<name>A0ABN7PFN5_TIMPD</name>
<keyword evidence="5" id="KW-0810">Translation regulation</keyword>
<dbReference type="InterPro" id="IPR011990">
    <property type="entry name" value="TPR-like_helical_dom_sf"/>
</dbReference>
<evidence type="ECO:0000256" key="4">
    <source>
        <dbReference type="ARBA" id="ARBA00022737"/>
    </source>
</evidence>
<reference evidence="13" key="1">
    <citation type="submission" date="2021-03" db="EMBL/GenBank/DDBJ databases">
        <authorList>
            <person name="Tran Van P."/>
        </authorList>
    </citation>
    <scope>NUCLEOTIDE SEQUENCE</scope>
</reference>
<evidence type="ECO:0000256" key="9">
    <source>
        <dbReference type="ARBA" id="ARBA00023128"/>
    </source>
</evidence>
<dbReference type="Pfam" id="PF22330">
    <property type="entry name" value="Rib_mS39_PPR"/>
    <property type="match status" value="1"/>
</dbReference>
<evidence type="ECO:0000313" key="14">
    <source>
        <dbReference type="Proteomes" id="UP001153148"/>
    </source>
</evidence>
<dbReference type="PANTHER" id="PTHR16276:SF1">
    <property type="entry name" value="SMALL RIBOSOMAL SUBUNIT PROTEIN MS39"/>
    <property type="match status" value="1"/>
</dbReference>
<evidence type="ECO:0000256" key="8">
    <source>
        <dbReference type="ARBA" id="ARBA00022980"/>
    </source>
</evidence>
<dbReference type="InterPro" id="IPR037387">
    <property type="entry name" value="PTCD3"/>
</dbReference>
<evidence type="ECO:0000256" key="10">
    <source>
        <dbReference type="ARBA" id="ARBA00023274"/>
    </source>
</evidence>
<evidence type="ECO:0000256" key="12">
    <source>
        <dbReference type="PROSITE-ProRule" id="PRU00708"/>
    </source>
</evidence>
<dbReference type="EMBL" id="CAJPIN010056236">
    <property type="protein sequence ID" value="CAG2066590.1"/>
    <property type="molecule type" value="Genomic_DNA"/>
</dbReference>
<feature type="non-terminal residue" evidence="13">
    <location>
        <position position="1"/>
    </location>
</feature>